<evidence type="ECO:0000313" key="3">
    <source>
        <dbReference type="Proteomes" id="UP001154312"/>
    </source>
</evidence>
<dbReference type="PANTHER" id="PTHR10587">
    <property type="entry name" value="GLYCOSYL TRANSFERASE-RELATED"/>
    <property type="match status" value="1"/>
</dbReference>
<organism evidence="2 3">
    <name type="scientific">Pelotomaculum isophthalicicum JI</name>
    <dbReference type="NCBI Taxonomy" id="947010"/>
    <lineage>
        <taxon>Bacteria</taxon>
        <taxon>Bacillati</taxon>
        <taxon>Bacillota</taxon>
        <taxon>Clostridia</taxon>
        <taxon>Eubacteriales</taxon>
        <taxon>Desulfotomaculaceae</taxon>
        <taxon>Pelotomaculum</taxon>
    </lineage>
</organism>
<dbReference type="NCBIfam" id="TIGR02884">
    <property type="entry name" value="spore_pdaA"/>
    <property type="match status" value="1"/>
</dbReference>
<dbReference type="PANTHER" id="PTHR10587:SF78">
    <property type="entry name" value="PEPTIDOGLYCAN-N-ACETYLMURAMIC ACID DEACETYLASE PDAA"/>
    <property type="match status" value="1"/>
</dbReference>
<dbReference type="InterPro" id="IPR050248">
    <property type="entry name" value="Polysacc_deacetylase_ArnD"/>
</dbReference>
<dbReference type="GO" id="GO:0016810">
    <property type="term" value="F:hydrolase activity, acting on carbon-nitrogen (but not peptide) bonds"/>
    <property type="evidence" value="ECO:0007669"/>
    <property type="project" value="InterPro"/>
</dbReference>
<evidence type="ECO:0000313" key="2">
    <source>
        <dbReference type="EMBL" id="MDF9408565.1"/>
    </source>
</evidence>
<dbReference type="InterPro" id="IPR014235">
    <property type="entry name" value="Spore_PdaA"/>
</dbReference>
<dbReference type="PROSITE" id="PS51677">
    <property type="entry name" value="NODB"/>
    <property type="match status" value="1"/>
</dbReference>
<keyword evidence="3" id="KW-1185">Reference proteome</keyword>
<dbReference type="Proteomes" id="UP001154312">
    <property type="component" value="Unassembled WGS sequence"/>
</dbReference>
<dbReference type="AlphaFoldDB" id="A0A9X4H239"/>
<gene>
    <name evidence="2" type="primary">pdaA</name>
    <name evidence="2" type="ORF">L7E55_09365</name>
</gene>
<dbReference type="GO" id="GO:0005975">
    <property type="term" value="P:carbohydrate metabolic process"/>
    <property type="evidence" value="ECO:0007669"/>
    <property type="project" value="InterPro"/>
</dbReference>
<protein>
    <submittedName>
        <fullName evidence="2">Delta-lactam-biosynthetic de-N-acetylase</fullName>
    </submittedName>
</protein>
<dbReference type="EMBL" id="JAKOAV010000015">
    <property type="protein sequence ID" value="MDF9408565.1"/>
    <property type="molecule type" value="Genomic_DNA"/>
</dbReference>
<comment type="caution">
    <text evidence="2">The sequence shown here is derived from an EMBL/GenBank/DDBJ whole genome shotgun (WGS) entry which is preliminary data.</text>
</comment>
<accession>A0A9X4H239</accession>
<dbReference type="Gene3D" id="3.20.20.370">
    <property type="entry name" value="Glycoside hydrolase/deacetylase"/>
    <property type="match status" value="1"/>
</dbReference>
<sequence>MKLLAKDYKNKRILVVILGLFLFGLFGCALKEGVFTKQHIGATEITPSEIQAEPALPESKTETQTAVPGVNEANTSPLQTHISSSEPLATTNSQLPNNKYGWGLMRNNKHLQPEMPVSISNRLSRYGAYWIGGPAEKVVYLTFDNGYENGYTAKILDALKANNVKAAFFVTGHYLEDQPELVKRMVNEGHLVCNHTDTHPSLPDISDEQIIKELQTVEQEYEKITGKKGMKYLRPPQGEYSERTLAVTKELGYHNIFWSLALADWVPLPGGPEEAYQSVMDNLHNGAIILLHAVSKDDTEVMDRILKDTKAQGYTFKTLDDLVKQ</sequence>
<dbReference type="Pfam" id="PF01522">
    <property type="entry name" value="Polysacc_deac_1"/>
    <property type="match status" value="1"/>
</dbReference>
<dbReference type="RefSeq" id="WP_277443896.1">
    <property type="nucleotide sequence ID" value="NZ_JAKOAV010000015.1"/>
</dbReference>
<dbReference type="CDD" id="cd10948">
    <property type="entry name" value="CE4_BsPdaA_like"/>
    <property type="match status" value="1"/>
</dbReference>
<dbReference type="InterPro" id="IPR011330">
    <property type="entry name" value="Glyco_hydro/deAcase_b/a-brl"/>
</dbReference>
<dbReference type="InterPro" id="IPR002509">
    <property type="entry name" value="NODB_dom"/>
</dbReference>
<name>A0A9X4H239_9FIRM</name>
<evidence type="ECO:0000259" key="1">
    <source>
        <dbReference type="PROSITE" id="PS51677"/>
    </source>
</evidence>
<proteinExistence type="predicted"/>
<dbReference type="GO" id="GO:0016020">
    <property type="term" value="C:membrane"/>
    <property type="evidence" value="ECO:0007669"/>
    <property type="project" value="TreeGrafter"/>
</dbReference>
<dbReference type="SUPFAM" id="SSF88713">
    <property type="entry name" value="Glycoside hydrolase/deacetylase"/>
    <property type="match status" value="1"/>
</dbReference>
<reference evidence="2" key="1">
    <citation type="submission" date="2022-02" db="EMBL/GenBank/DDBJ databases">
        <authorList>
            <person name="Leng L."/>
        </authorList>
    </citation>
    <scope>NUCLEOTIDE SEQUENCE</scope>
    <source>
        <strain evidence="2">JI</strain>
    </source>
</reference>
<dbReference type="PROSITE" id="PS51257">
    <property type="entry name" value="PROKAR_LIPOPROTEIN"/>
    <property type="match status" value="1"/>
</dbReference>
<feature type="domain" description="NodB homology" evidence="1">
    <location>
        <begin position="137"/>
        <end position="317"/>
    </location>
</feature>